<dbReference type="GO" id="GO:0005886">
    <property type="term" value="C:plasma membrane"/>
    <property type="evidence" value="ECO:0007669"/>
    <property type="project" value="UniProtKB-SubCell"/>
</dbReference>
<dbReference type="PANTHER" id="PTHR26452">
    <property type="entry name" value="OLFACTORY RECEPTOR"/>
    <property type="match status" value="1"/>
</dbReference>
<protein>
    <recommendedName>
        <fullName evidence="12">G-protein coupled receptors family 1 profile domain-containing protein</fullName>
    </recommendedName>
</protein>
<evidence type="ECO:0000259" key="12">
    <source>
        <dbReference type="PROSITE" id="PS50262"/>
    </source>
</evidence>
<dbReference type="OrthoDB" id="5967898at2759"/>
<keyword evidence="2" id="KW-1003">Cell membrane</keyword>
<reference evidence="13" key="1">
    <citation type="thesis" date="2020" institute="ProQuest LLC" country="789 East Eisenhower Parkway, Ann Arbor, MI, USA">
        <title>Comparative Genomics and Chromosome Evolution.</title>
        <authorList>
            <person name="Mudd A.B."/>
        </authorList>
    </citation>
    <scope>NUCLEOTIDE SEQUENCE</scope>
    <source>
        <strain evidence="13">Female2</strain>
        <tissue evidence="13">Blood</tissue>
    </source>
</reference>
<dbReference type="GO" id="GO:0004984">
    <property type="term" value="F:olfactory receptor activity"/>
    <property type="evidence" value="ECO:0007669"/>
    <property type="project" value="InterPro"/>
</dbReference>
<feature type="transmembrane region" description="Helical" evidence="11">
    <location>
        <begin position="25"/>
        <end position="48"/>
    </location>
</feature>
<keyword evidence="8 10" id="KW-0675">Receptor</keyword>
<dbReference type="InterPro" id="IPR000725">
    <property type="entry name" value="Olfact_rcpt"/>
</dbReference>
<keyword evidence="7 11" id="KW-0472">Membrane</keyword>
<gene>
    <name evidence="13" type="ORF">GDO86_016438</name>
</gene>
<dbReference type="GO" id="GO:0004930">
    <property type="term" value="F:G protein-coupled receptor activity"/>
    <property type="evidence" value="ECO:0007669"/>
    <property type="project" value="UniProtKB-KW"/>
</dbReference>
<evidence type="ECO:0000256" key="7">
    <source>
        <dbReference type="ARBA" id="ARBA00023136"/>
    </source>
</evidence>
<keyword evidence="14" id="KW-1185">Reference proteome</keyword>
<dbReference type="PRINTS" id="PR00237">
    <property type="entry name" value="GPCRRHODOPSN"/>
</dbReference>
<evidence type="ECO:0000256" key="4">
    <source>
        <dbReference type="ARBA" id="ARBA00022725"/>
    </source>
</evidence>
<comment type="similarity">
    <text evidence="10">Belongs to the G-protein coupled receptor 1 family.</text>
</comment>
<dbReference type="InterPro" id="IPR017452">
    <property type="entry name" value="GPCR_Rhodpsn_7TM"/>
</dbReference>
<evidence type="ECO:0000256" key="8">
    <source>
        <dbReference type="ARBA" id="ARBA00023170"/>
    </source>
</evidence>
<dbReference type="SUPFAM" id="SSF81321">
    <property type="entry name" value="Family A G protein-coupled receptor-like"/>
    <property type="match status" value="1"/>
</dbReference>
<accession>A0A8T2K0D0</accession>
<feature type="transmembrane region" description="Helical" evidence="11">
    <location>
        <begin position="60"/>
        <end position="82"/>
    </location>
</feature>
<name>A0A8T2K0D0_9PIPI</name>
<evidence type="ECO:0000256" key="3">
    <source>
        <dbReference type="ARBA" id="ARBA00022692"/>
    </source>
</evidence>
<sequence length="191" mass="21698">MDSRNQSEAIDFILMGLSSNPKVKFLIFNLFSFVYITTLTGNCFLIVLIRIMSSLRSPMYMFICNLSLLDITFTSVTVPKMLVCLMSKRCFISFNGCFTQLYFYHFLGCSECFILSIMGYDRYVAICHPLRYPQIMSKTCIQLAQAAGSLDSSTLVPYIITARFIILPFQKFTISFVICPHSAELSCTDTS</sequence>
<keyword evidence="4" id="KW-0716">Sensory transduction</keyword>
<keyword evidence="9 10" id="KW-0807">Transducer</keyword>
<feature type="transmembrane region" description="Helical" evidence="11">
    <location>
        <begin position="102"/>
        <end position="120"/>
    </location>
</feature>
<dbReference type="FunFam" id="1.20.1070.10:FF:000410">
    <property type="entry name" value="Olfactory receptor 1348"/>
    <property type="match status" value="1"/>
</dbReference>
<proteinExistence type="inferred from homology"/>
<dbReference type="Pfam" id="PF13853">
    <property type="entry name" value="7tm_4"/>
    <property type="match status" value="1"/>
</dbReference>
<dbReference type="AlphaFoldDB" id="A0A8T2K0D0"/>
<keyword evidence="6 10" id="KW-0297">G-protein coupled receptor</keyword>
<keyword evidence="4" id="KW-0552">Olfaction</keyword>
<evidence type="ECO:0000256" key="11">
    <source>
        <dbReference type="SAM" id="Phobius"/>
    </source>
</evidence>
<evidence type="ECO:0000256" key="1">
    <source>
        <dbReference type="ARBA" id="ARBA00004651"/>
    </source>
</evidence>
<evidence type="ECO:0000313" key="14">
    <source>
        <dbReference type="Proteomes" id="UP000812440"/>
    </source>
</evidence>
<dbReference type="Proteomes" id="UP000812440">
    <property type="component" value="Chromosome 8_10"/>
</dbReference>
<dbReference type="Gene3D" id="1.20.1070.10">
    <property type="entry name" value="Rhodopsin 7-helix transmembrane proteins"/>
    <property type="match status" value="1"/>
</dbReference>
<comment type="caution">
    <text evidence="13">The sequence shown here is derived from an EMBL/GenBank/DDBJ whole genome shotgun (WGS) entry which is preliminary data.</text>
</comment>
<dbReference type="PROSITE" id="PS00237">
    <property type="entry name" value="G_PROTEIN_RECEP_F1_1"/>
    <property type="match status" value="1"/>
</dbReference>
<evidence type="ECO:0000256" key="10">
    <source>
        <dbReference type="RuleBase" id="RU000688"/>
    </source>
</evidence>
<feature type="domain" description="G-protein coupled receptors family 1 profile" evidence="12">
    <location>
        <begin position="41"/>
        <end position="191"/>
    </location>
</feature>
<keyword evidence="3 10" id="KW-0812">Transmembrane</keyword>
<dbReference type="PROSITE" id="PS50262">
    <property type="entry name" value="G_PROTEIN_RECEP_F1_2"/>
    <property type="match status" value="1"/>
</dbReference>
<evidence type="ECO:0000256" key="2">
    <source>
        <dbReference type="ARBA" id="ARBA00022475"/>
    </source>
</evidence>
<evidence type="ECO:0000256" key="5">
    <source>
        <dbReference type="ARBA" id="ARBA00022989"/>
    </source>
</evidence>
<dbReference type="InterPro" id="IPR050516">
    <property type="entry name" value="Olfactory_GPCR"/>
</dbReference>
<keyword evidence="5 11" id="KW-1133">Transmembrane helix</keyword>
<dbReference type="InterPro" id="IPR000276">
    <property type="entry name" value="GPCR_Rhodpsn"/>
</dbReference>
<dbReference type="EMBL" id="JAACNH010000003">
    <property type="protein sequence ID" value="KAG8449778.1"/>
    <property type="molecule type" value="Genomic_DNA"/>
</dbReference>
<evidence type="ECO:0000313" key="13">
    <source>
        <dbReference type="EMBL" id="KAG8449778.1"/>
    </source>
</evidence>
<comment type="subcellular location">
    <subcellularLocation>
        <location evidence="1">Cell membrane</location>
        <topology evidence="1">Multi-pass membrane protein</topology>
    </subcellularLocation>
</comment>
<evidence type="ECO:0000256" key="9">
    <source>
        <dbReference type="ARBA" id="ARBA00023224"/>
    </source>
</evidence>
<organism evidence="13 14">
    <name type="scientific">Hymenochirus boettgeri</name>
    <name type="common">Congo dwarf clawed frog</name>
    <dbReference type="NCBI Taxonomy" id="247094"/>
    <lineage>
        <taxon>Eukaryota</taxon>
        <taxon>Metazoa</taxon>
        <taxon>Chordata</taxon>
        <taxon>Craniata</taxon>
        <taxon>Vertebrata</taxon>
        <taxon>Euteleostomi</taxon>
        <taxon>Amphibia</taxon>
        <taxon>Batrachia</taxon>
        <taxon>Anura</taxon>
        <taxon>Pipoidea</taxon>
        <taxon>Pipidae</taxon>
        <taxon>Pipinae</taxon>
        <taxon>Hymenochirus</taxon>
    </lineage>
</organism>
<evidence type="ECO:0000256" key="6">
    <source>
        <dbReference type="ARBA" id="ARBA00023040"/>
    </source>
</evidence>